<name>A0A1V9X1I1_9ACAR</name>
<dbReference type="GO" id="GO:0008270">
    <property type="term" value="F:zinc ion binding"/>
    <property type="evidence" value="ECO:0007669"/>
    <property type="project" value="UniProtKB-KW"/>
</dbReference>
<dbReference type="Proteomes" id="UP000192247">
    <property type="component" value="Unassembled WGS sequence"/>
</dbReference>
<keyword evidence="4 7" id="KW-0863">Zinc-finger</keyword>
<keyword evidence="2" id="KW-0479">Metal-binding</keyword>
<dbReference type="Pfam" id="PF00096">
    <property type="entry name" value="zf-C2H2"/>
    <property type="match status" value="5"/>
</dbReference>
<dbReference type="GO" id="GO:0000785">
    <property type="term" value="C:chromatin"/>
    <property type="evidence" value="ECO:0007669"/>
    <property type="project" value="TreeGrafter"/>
</dbReference>
<proteinExistence type="predicted"/>
<feature type="domain" description="C2H2-type" evidence="9">
    <location>
        <begin position="685"/>
        <end position="708"/>
    </location>
</feature>
<feature type="domain" description="C2H2-type" evidence="9">
    <location>
        <begin position="568"/>
        <end position="595"/>
    </location>
</feature>
<protein>
    <submittedName>
        <fullName evidence="10">Zinc finger protein-like</fullName>
    </submittedName>
</protein>
<organism evidence="10 11">
    <name type="scientific">Tropilaelaps mercedesae</name>
    <dbReference type="NCBI Taxonomy" id="418985"/>
    <lineage>
        <taxon>Eukaryota</taxon>
        <taxon>Metazoa</taxon>
        <taxon>Ecdysozoa</taxon>
        <taxon>Arthropoda</taxon>
        <taxon>Chelicerata</taxon>
        <taxon>Arachnida</taxon>
        <taxon>Acari</taxon>
        <taxon>Parasitiformes</taxon>
        <taxon>Mesostigmata</taxon>
        <taxon>Gamasina</taxon>
        <taxon>Dermanyssoidea</taxon>
        <taxon>Laelapidae</taxon>
        <taxon>Tropilaelaps</taxon>
    </lineage>
</organism>
<dbReference type="GO" id="GO:0005667">
    <property type="term" value="C:transcription regulator complex"/>
    <property type="evidence" value="ECO:0007669"/>
    <property type="project" value="TreeGrafter"/>
</dbReference>
<dbReference type="InterPro" id="IPR013087">
    <property type="entry name" value="Znf_C2H2_type"/>
</dbReference>
<reference evidence="10 11" key="1">
    <citation type="journal article" date="2017" name="Gigascience">
        <title>Draft genome of the honey bee ectoparasitic mite, Tropilaelaps mercedesae, is shaped by the parasitic life history.</title>
        <authorList>
            <person name="Dong X."/>
            <person name="Armstrong S.D."/>
            <person name="Xia D."/>
            <person name="Makepeace B.L."/>
            <person name="Darby A.C."/>
            <person name="Kadowaki T."/>
        </authorList>
    </citation>
    <scope>NUCLEOTIDE SEQUENCE [LARGE SCALE GENOMIC DNA]</scope>
    <source>
        <strain evidence="10">Wuxi-XJTLU</strain>
    </source>
</reference>
<evidence type="ECO:0000256" key="6">
    <source>
        <dbReference type="ARBA" id="ARBA00023242"/>
    </source>
</evidence>
<evidence type="ECO:0000256" key="8">
    <source>
        <dbReference type="SAM" id="MobiDB-lite"/>
    </source>
</evidence>
<feature type="domain" description="C2H2-type" evidence="9">
    <location>
        <begin position="628"/>
        <end position="655"/>
    </location>
</feature>
<feature type="compositionally biased region" description="Low complexity" evidence="8">
    <location>
        <begin position="340"/>
        <end position="384"/>
    </location>
</feature>
<feature type="non-terminal residue" evidence="10">
    <location>
        <position position="717"/>
    </location>
</feature>
<dbReference type="GO" id="GO:0031519">
    <property type="term" value="C:PcG protein complex"/>
    <property type="evidence" value="ECO:0007669"/>
    <property type="project" value="TreeGrafter"/>
</dbReference>
<evidence type="ECO:0000259" key="9">
    <source>
        <dbReference type="PROSITE" id="PS50157"/>
    </source>
</evidence>
<dbReference type="PROSITE" id="PS50157">
    <property type="entry name" value="ZINC_FINGER_C2H2_2"/>
    <property type="match status" value="5"/>
</dbReference>
<dbReference type="GO" id="GO:0000981">
    <property type="term" value="F:DNA-binding transcription factor activity, RNA polymerase II-specific"/>
    <property type="evidence" value="ECO:0007669"/>
    <property type="project" value="TreeGrafter"/>
</dbReference>
<evidence type="ECO:0000256" key="1">
    <source>
        <dbReference type="ARBA" id="ARBA00004123"/>
    </source>
</evidence>
<gene>
    <name evidence="10" type="ORF">BIW11_13522</name>
</gene>
<dbReference type="PANTHER" id="PTHR14003:SF19">
    <property type="entry name" value="YY2 TRANSCRIPTION FACTOR"/>
    <property type="match status" value="1"/>
</dbReference>
<dbReference type="FunFam" id="3.30.160.60:FF:000145">
    <property type="entry name" value="Zinc finger protein 574"/>
    <property type="match status" value="1"/>
</dbReference>
<dbReference type="PROSITE" id="PS00028">
    <property type="entry name" value="ZINC_FINGER_C2H2_1"/>
    <property type="match status" value="5"/>
</dbReference>
<dbReference type="EMBL" id="MNPL01028827">
    <property type="protein sequence ID" value="OQR67450.1"/>
    <property type="molecule type" value="Genomic_DNA"/>
</dbReference>
<comment type="caution">
    <text evidence="10">The sequence shown here is derived from an EMBL/GenBank/DDBJ whole genome shotgun (WGS) entry which is preliminary data.</text>
</comment>
<dbReference type="AlphaFoldDB" id="A0A1V9X1I1"/>
<comment type="subcellular location">
    <subcellularLocation>
        <location evidence="1">Nucleus</location>
    </subcellularLocation>
</comment>
<sequence length="717" mass="75879">MTMSCGQLPTQVILVPQLSTELLKEGAGQVQYLSLSEEQLQRLTASSTAALLKAPTSDNKIPDNQVIDFLALNEDVQFIKTESCAPSPSGAGGGDFGSGGGSGDVGDEVSDVNDVAEVMDSFDASPLLHETSKDVALSTLQHSTHHSEHQSNLALADDNAGASAAEYDTEDLLLAQLQAQTPHGAVGTVQVQVAAGSHVTDTTSGEDGAEMDDDERAASEYLNDGQLYLEKSKRQVQVQLLHSHHHHHHQAHHQQHHQQQQQQQQQPHQALPQPQIVIASSAAQVDPKCEEQMDCTSTNLAETSAVDRNAGSVAVACSTEAATDVAEVTSTTLEPPAGSPVPSVAPSSGVQTQAPGQLTQRTQQQQQQQQPSTASAVAASITSAGQQSRPQPPTVNIVDAVVSASSPSVVQSVSCLESKIRVLSLNGVSGAAGHHVLNVASAGEPVLLGNILLVPEAPTVKLQIVQEDGSAVKELSVRGVGSEGSLTLNQAQLSLGTLGSLSGLSGLNALNGLNGLSLGNISLLGQGLALQTGHGGTLTTVGATGNGGSGGGGGGGCPGPDKKAQKPFQCKLCTATFNRLGNYTRHQKIHTVRSEEDERFHCDECGKSFIQRCDLTRHLHVHTGTEPHRCDICGKGYIRHSDLVTHQRFHNKEKPFLCQHCPKGFSQRGDLNRHLRSIHLQIRPLTCGHCQKKFAKEATLMRHMRTSHRDIVLRRAN</sequence>
<feature type="domain" description="C2H2-type" evidence="9">
    <location>
        <begin position="656"/>
        <end position="684"/>
    </location>
</feature>
<dbReference type="FunFam" id="3.30.160.60:FF:000110">
    <property type="entry name" value="Zinc finger protein-like"/>
    <property type="match status" value="1"/>
</dbReference>
<dbReference type="InParanoid" id="A0A1V9X1I1"/>
<feature type="compositionally biased region" description="Gly residues" evidence="8">
    <location>
        <begin position="90"/>
        <end position="104"/>
    </location>
</feature>
<feature type="region of interest" description="Disordered" evidence="8">
    <location>
        <begin position="83"/>
        <end position="109"/>
    </location>
</feature>
<evidence type="ECO:0000256" key="3">
    <source>
        <dbReference type="ARBA" id="ARBA00022737"/>
    </source>
</evidence>
<feature type="compositionally biased region" description="Basic residues" evidence="8">
    <location>
        <begin position="242"/>
        <end position="256"/>
    </location>
</feature>
<evidence type="ECO:0000256" key="4">
    <source>
        <dbReference type="ARBA" id="ARBA00022771"/>
    </source>
</evidence>
<evidence type="ECO:0000313" key="11">
    <source>
        <dbReference type="Proteomes" id="UP000192247"/>
    </source>
</evidence>
<dbReference type="FunFam" id="3.30.160.60:FF:001049">
    <property type="entry name" value="zinc finger protein 319"/>
    <property type="match status" value="1"/>
</dbReference>
<dbReference type="SMART" id="SM00355">
    <property type="entry name" value="ZnF_C2H2"/>
    <property type="match status" value="5"/>
</dbReference>
<feature type="region of interest" description="Disordered" evidence="8">
    <location>
        <begin position="236"/>
        <end position="271"/>
    </location>
</feature>
<feature type="region of interest" description="Disordered" evidence="8">
    <location>
        <begin position="327"/>
        <end position="392"/>
    </location>
</feature>
<keyword evidence="3" id="KW-0677">Repeat</keyword>
<dbReference type="FunFam" id="3.30.160.60:FF:000446">
    <property type="entry name" value="Zinc finger protein"/>
    <property type="match status" value="1"/>
</dbReference>
<keyword evidence="11" id="KW-1185">Reference proteome</keyword>
<evidence type="ECO:0000256" key="7">
    <source>
        <dbReference type="PROSITE-ProRule" id="PRU00042"/>
    </source>
</evidence>
<dbReference type="GO" id="GO:0000978">
    <property type="term" value="F:RNA polymerase II cis-regulatory region sequence-specific DNA binding"/>
    <property type="evidence" value="ECO:0007669"/>
    <property type="project" value="TreeGrafter"/>
</dbReference>
<evidence type="ECO:0000313" key="10">
    <source>
        <dbReference type="EMBL" id="OQR67450.1"/>
    </source>
</evidence>
<dbReference type="Gene3D" id="3.30.160.60">
    <property type="entry name" value="Classic Zinc Finger"/>
    <property type="match status" value="4"/>
</dbReference>
<dbReference type="SUPFAM" id="SSF57667">
    <property type="entry name" value="beta-beta-alpha zinc fingers"/>
    <property type="match status" value="3"/>
</dbReference>
<accession>A0A1V9X1I1</accession>
<feature type="compositionally biased region" description="Low complexity" evidence="8">
    <location>
        <begin position="257"/>
        <end position="271"/>
    </location>
</feature>
<dbReference type="PANTHER" id="PTHR14003">
    <property type="entry name" value="TRANSCRIPTIONAL REPRESSOR PROTEIN YY"/>
    <property type="match status" value="1"/>
</dbReference>
<dbReference type="OrthoDB" id="6503033at2759"/>
<keyword evidence="6" id="KW-0539">Nucleus</keyword>
<dbReference type="STRING" id="418985.A0A1V9X1I1"/>
<evidence type="ECO:0000256" key="2">
    <source>
        <dbReference type="ARBA" id="ARBA00022723"/>
    </source>
</evidence>
<evidence type="ECO:0000256" key="5">
    <source>
        <dbReference type="ARBA" id="ARBA00022833"/>
    </source>
</evidence>
<feature type="domain" description="C2H2-type" evidence="9">
    <location>
        <begin position="600"/>
        <end position="627"/>
    </location>
</feature>
<keyword evidence="5" id="KW-0862">Zinc</keyword>
<dbReference type="InterPro" id="IPR036236">
    <property type="entry name" value="Znf_C2H2_sf"/>
</dbReference>